<feature type="compositionally biased region" description="Acidic residues" evidence="1">
    <location>
        <begin position="417"/>
        <end position="426"/>
    </location>
</feature>
<dbReference type="PANTHER" id="PTHR46741:SF2">
    <property type="entry name" value="RIBOSOMAL PROTEIN L34AE"/>
    <property type="match status" value="1"/>
</dbReference>
<dbReference type="PANTHER" id="PTHR46741">
    <property type="entry name" value="OS09G0413600 PROTEIN"/>
    <property type="match status" value="1"/>
</dbReference>
<accession>M8AR25</accession>
<feature type="region of interest" description="Disordered" evidence="1">
    <location>
        <begin position="208"/>
        <end position="288"/>
    </location>
</feature>
<feature type="region of interest" description="Disordered" evidence="1">
    <location>
        <begin position="416"/>
        <end position="519"/>
    </location>
</feature>
<feature type="compositionally biased region" description="Basic and acidic residues" evidence="1">
    <location>
        <begin position="342"/>
        <end position="357"/>
    </location>
</feature>
<feature type="region of interest" description="Disordered" evidence="1">
    <location>
        <begin position="102"/>
        <end position="153"/>
    </location>
</feature>
<proteinExistence type="predicted"/>
<feature type="compositionally biased region" description="Basic and acidic residues" evidence="1">
    <location>
        <begin position="18"/>
        <end position="31"/>
    </location>
</feature>
<evidence type="ECO:0000313" key="2">
    <source>
        <dbReference type="EnsemblPlants" id="EMT06986"/>
    </source>
</evidence>
<feature type="region of interest" description="Disordered" evidence="1">
    <location>
        <begin position="1"/>
        <end position="46"/>
    </location>
</feature>
<dbReference type="EnsemblPlants" id="EMT06986">
    <property type="protein sequence ID" value="EMT06986"/>
    <property type="gene ID" value="F775_32195"/>
</dbReference>
<feature type="compositionally biased region" description="Basic and acidic residues" evidence="1">
    <location>
        <begin position="227"/>
        <end position="242"/>
    </location>
</feature>
<feature type="compositionally biased region" description="Basic and acidic residues" evidence="1">
    <location>
        <begin position="116"/>
        <end position="126"/>
    </location>
</feature>
<feature type="compositionally biased region" description="Polar residues" evidence="1">
    <location>
        <begin position="208"/>
        <end position="223"/>
    </location>
</feature>
<feature type="compositionally biased region" description="Basic and acidic residues" evidence="1">
    <location>
        <begin position="436"/>
        <end position="458"/>
    </location>
</feature>
<feature type="compositionally biased region" description="Basic and acidic residues" evidence="1">
    <location>
        <begin position="528"/>
        <end position="546"/>
    </location>
</feature>
<dbReference type="InterPro" id="IPR012870">
    <property type="entry name" value="DUF1666"/>
</dbReference>
<feature type="region of interest" description="Disordered" evidence="1">
    <location>
        <begin position="528"/>
        <end position="547"/>
    </location>
</feature>
<feature type="compositionally biased region" description="Basic and acidic residues" evidence="1">
    <location>
        <begin position="471"/>
        <end position="516"/>
    </location>
</feature>
<organism evidence="2">
    <name type="scientific">Aegilops tauschii</name>
    <name type="common">Tausch's goatgrass</name>
    <name type="synonym">Aegilops squarrosa</name>
    <dbReference type="NCBI Taxonomy" id="37682"/>
    <lineage>
        <taxon>Eukaryota</taxon>
        <taxon>Viridiplantae</taxon>
        <taxon>Streptophyta</taxon>
        <taxon>Embryophyta</taxon>
        <taxon>Tracheophyta</taxon>
        <taxon>Spermatophyta</taxon>
        <taxon>Magnoliopsida</taxon>
        <taxon>Liliopsida</taxon>
        <taxon>Poales</taxon>
        <taxon>Poaceae</taxon>
        <taxon>BOP clade</taxon>
        <taxon>Pooideae</taxon>
        <taxon>Triticodae</taxon>
        <taxon>Triticeae</taxon>
        <taxon>Triticinae</taxon>
        <taxon>Aegilops</taxon>
    </lineage>
</organism>
<name>M8AR25_AEGTA</name>
<evidence type="ECO:0000256" key="1">
    <source>
        <dbReference type="SAM" id="MobiDB-lite"/>
    </source>
</evidence>
<dbReference type="AlphaFoldDB" id="M8AR25"/>
<protein>
    <submittedName>
        <fullName evidence="2">Uncharacterized protein</fullName>
    </submittedName>
</protein>
<sequence length="973" mass="110913">MPEIPRVAPVVSTAAPVQKEEEEHEEKKQVKESPIPFAPVATQEHEAEEAEVLVEEEEDDGQSAEAVDAEPKIVPATHNYRFLTERDFRGFVREPETMTVRVQESFVPPPAPPAQPEERRVVDASSRRGGSRTATARRTSLSPSSASDDGYSVKELVVDSDSDWFHSEKDFPAGVHDAASLRSYKAKVLKAMESLEEADMLQLSFQDSSATTVSPGSVAQASPDSVKYPEDMWSRTHSPEAEYKEDDETGTPREAEEAEAKIVEGEGSSIDMSDDDERSSSSKKKMIAAPVYDTEFAGENSLEDSEKEIITINDHSCEAISDAKSSPEVTTDRELVVSSHQAVDDTERSPQPSERELVGTSGHPPELVSLDREEAASTNGQSDADDKRSPEHPEQKFVLVEGHSHELISDVWKEIAGTEEEEEGEVAYDFMGSPDPSEKEFVSRNAHSDELSSDDHKAIAQTNDRSYAAVSDDRTIPEHSEQEFSRDDHQYGVIPHGEKISEPTEDKHAGADDHPAKAPRHVHFSVTEKAKSLDEEQDQEGKWKDLTEEEEDELESLWEHQDLIEQLKLELKKVRSAGLPTILEESESPKAPMEDLKPWRIDAKFLREDPMDELNKFFKSYRERMRKFDILCFQKMYAIDFLQLRGPQQSANSLKALSPTALSILSHNFRSARWRSPEDPSDRLLKDLRCDLETVYVGQMCLSWEFLRWQYEQACDLPESDPYHSHHYNQVAGEFQQFQVMVQRFVEDEPFKGPRLPDYVKERCPFRNFLQVPVIREDSLKDRMEDQRKGNYVITSEELEVVMEESMHILWEFIKADKEPQTSVLKGLSTAHVELQDPRDEALVKAIHATLQKVKLYSTQYYTAGKEMICYSTLQVLPPTVVMQKEKRLKDLLRTGNCIVKKFKKPKEDRSDQNLFFSQVDMRLVARVLRMPRITGDQLQWCKAKLDKIMLVDNRRIHREASFLLFPCLEYKT</sequence>
<feature type="compositionally biased region" description="Basic and acidic residues" evidence="1">
    <location>
        <begin position="250"/>
        <end position="264"/>
    </location>
</feature>
<dbReference type="Pfam" id="PF07891">
    <property type="entry name" value="DUF1666"/>
    <property type="match status" value="2"/>
</dbReference>
<feature type="compositionally biased region" description="Low complexity" evidence="1">
    <location>
        <begin position="127"/>
        <end position="150"/>
    </location>
</feature>
<feature type="compositionally biased region" description="Basic and acidic residues" evidence="1">
    <location>
        <begin position="384"/>
        <end position="395"/>
    </location>
</feature>
<reference evidence="2" key="1">
    <citation type="submission" date="2015-06" db="UniProtKB">
        <authorList>
            <consortium name="EnsemblPlants"/>
        </authorList>
    </citation>
    <scope>IDENTIFICATION</scope>
</reference>
<feature type="region of interest" description="Disordered" evidence="1">
    <location>
        <begin position="316"/>
        <end position="403"/>
    </location>
</feature>